<feature type="domain" description="FBD" evidence="1">
    <location>
        <begin position="222"/>
        <end position="293"/>
    </location>
</feature>
<protein>
    <recommendedName>
        <fullName evidence="1">FBD domain-containing protein</fullName>
    </recommendedName>
</protein>
<evidence type="ECO:0000259" key="1">
    <source>
        <dbReference type="SMART" id="SM00579"/>
    </source>
</evidence>
<dbReference type="EMBL" id="JAYWIO010000005">
    <property type="protein sequence ID" value="KAK7258642.1"/>
    <property type="molecule type" value="Genomic_DNA"/>
</dbReference>
<keyword evidence="3" id="KW-1185">Reference proteome</keyword>
<accession>A0AAN9EJY6</accession>
<comment type="caution">
    <text evidence="2">The sequence shown here is derived from an EMBL/GenBank/DDBJ whole genome shotgun (WGS) entry which is preliminary data.</text>
</comment>
<organism evidence="2 3">
    <name type="scientific">Crotalaria pallida</name>
    <name type="common">Smooth rattlebox</name>
    <name type="synonym">Crotalaria striata</name>
    <dbReference type="NCBI Taxonomy" id="3830"/>
    <lineage>
        <taxon>Eukaryota</taxon>
        <taxon>Viridiplantae</taxon>
        <taxon>Streptophyta</taxon>
        <taxon>Embryophyta</taxon>
        <taxon>Tracheophyta</taxon>
        <taxon>Spermatophyta</taxon>
        <taxon>Magnoliopsida</taxon>
        <taxon>eudicotyledons</taxon>
        <taxon>Gunneridae</taxon>
        <taxon>Pentapetalae</taxon>
        <taxon>rosids</taxon>
        <taxon>fabids</taxon>
        <taxon>Fabales</taxon>
        <taxon>Fabaceae</taxon>
        <taxon>Papilionoideae</taxon>
        <taxon>50 kb inversion clade</taxon>
        <taxon>genistoids sensu lato</taxon>
        <taxon>core genistoids</taxon>
        <taxon>Crotalarieae</taxon>
        <taxon>Crotalaria</taxon>
    </lineage>
</organism>
<dbReference type="InterPro" id="IPR053781">
    <property type="entry name" value="F-box_AtFBL13-like"/>
</dbReference>
<proteinExistence type="predicted"/>
<reference evidence="2 3" key="1">
    <citation type="submission" date="2024-01" db="EMBL/GenBank/DDBJ databases">
        <title>The genomes of 5 underutilized Papilionoideae crops provide insights into root nodulation and disease resistanc.</title>
        <authorList>
            <person name="Yuan L."/>
        </authorList>
    </citation>
    <scope>NUCLEOTIDE SEQUENCE [LARGE SCALE GENOMIC DNA]</scope>
    <source>
        <strain evidence="2">ZHUSHIDOU_FW_LH</strain>
        <tissue evidence="2">Leaf</tissue>
    </source>
</reference>
<dbReference type="SUPFAM" id="SSF81383">
    <property type="entry name" value="F-box domain"/>
    <property type="match status" value="1"/>
</dbReference>
<gene>
    <name evidence="2" type="ORF">RIF29_24223</name>
</gene>
<dbReference type="CDD" id="cd22160">
    <property type="entry name" value="F-box_AtFBL13-like"/>
    <property type="match status" value="1"/>
</dbReference>
<dbReference type="InterPro" id="IPR050232">
    <property type="entry name" value="FBL13/AtMIF1-like"/>
</dbReference>
<dbReference type="Proteomes" id="UP001372338">
    <property type="component" value="Unassembled WGS sequence"/>
</dbReference>
<dbReference type="Pfam" id="PF08387">
    <property type="entry name" value="FBD"/>
    <property type="match status" value="1"/>
</dbReference>
<sequence length="293" mass="33908">MMASSHSQSQHTIDRITKLPFFLMSRIVSFLPTKEAVATSVLSKDWEHVWTNVNMIDFDFDNDKDTTQQQQEEEEAKWKNKDIVYSVLLCTQDLYLERFRLHGTCSLDCSPLELKLWVDCAIRRRVEEVDIAVPRSILSRLLFTSDTLEILKLHLVDLTFLAQLSVCLPQLRFLQLRNVDFHHHDCFLLKLLAASPNLEQLLLDPTSSTTLTELDAERKDKQCLSHLRTFCIKDYAGVQGEERLVKYVMKNATVLEKVTISFADHLESEKRDQVKQWLLALTGSSEACEIEFD</sequence>
<dbReference type="InterPro" id="IPR001810">
    <property type="entry name" value="F-box_dom"/>
</dbReference>
<dbReference type="InterPro" id="IPR006566">
    <property type="entry name" value="FBD"/>
</dbReference>
<dbReference type="Pfam" id="PF00646">
    <property type="entry name" value="F-box"/>
    <property type="match status" value="1"/>
</dbReference>
<dbReference type="SMART" id="SM00579">
    <property type="entry name" value="FBD"/>
    <property type="match status" value="1"/>
</dbReference>
<dbReference type="AlphaFoldDB" id="A0AAN9EJY6"/>
<dbReference type="InterPro" id="IPR036047">
    <property type="entry name" value="F-box-like_dom_sf"/>
</dbReference>
<evidence type="ECO:0000313" key="2">
    <source>
        <dbReference type="EMBL" id="KAK7258642.1"/>
    </source>
</evidence>
<name>A0AAN9EJY6_CROPI</name>
<dbReference type="PANTHER" id="PTHR31900">
    <property type="entry name" value="F-BOX/RNI SUPERFAMILY PROTEIN-RELATED"/>
    <property type="match status" value="1"/>
</dbReference>
<evidence type="ECO:0000313" key="3">
    <source>
        <dbReference type="Proteomes" id="UP001372338"/>
    </source>
</evidence>
<dbReference type="PANTHER" id="PTHR31900:SF27">
    <property type="entry name" value="FBD DOMAIN-CONTAINING PROTEIN"/>
    <property type="match status" value="1"/>
</dbReference>